<evidence type="ECO:0000256" key="1">
    <source>
        <dbReference type="ARBA" id="ARBA00012513"/>
    </source>
</evidence>
<dbReference type="InterPro" id="IPR011659">
    <property type="entry name" value="WD40"/>
</dbReference>
<dbReference type="GO" id="GO:0005524">
    <property type="term" value="F:ATP binding"/>
    <property type="evidence" value="ECO:0007669"/>
    <property type="project" value="UniProtKB-UniRule"/>
</dbReference>
<keyword evidence="5 9" id="KW-0418">Kinase</keyword>
<dbReference type="SUPFAM" id="SSF82171">
    <property type="entry name" value="DPP6 N-terminal domain-like"/>
    <property type="match status" value="1"/>
</dbReference>
<dbReference type="SUPFAM" id="SSF56112">
    <property type="entry name" value="Protein kinase-like (PK-like)"/>
    <property type="match status" value="1"/>
</dbReference>
<keyword evidence="6 7" id="KW-0067">ATP-binding</keyword>
<protein>
    <recommendedName>
        <fullName evidence="1">non-specific serine/threonine protein kinase</fullName>
        <ecNumber evidence="1">2.7.11.1</ecNumber>
    </recommendedName>
</protein>
<dbReference type="PROSITE" id="PS00107">
    <property type="entry name" value="PROTEIN_KINASE_ATP"/>
    <property type="match status" value="1"/>
</dbReference>
<keyword evidence="3" id="KW-0808">Transferase</keyword>
<dbReference type="InterPro" id="IPR011009">
    <property type="entry name" value="Kinase-like_dom_sf"/>
</dbReference>
<dbReference type="PROSITE" id="PS50011">
    <property type="entry name" value="PROTEIN_KINASE_DOM"/>
    <property type="match status" value="1"/>
</dbReference>
<dbReference type="InterPro" id="IPR011042">
    <property type="entry name" value="6-blade_b-propeller_TolB-like"/>
</dbReference>
<proteinExistence type="predicted"/>
<dbReference type="CDD" id="cd14014">
    <property type="entry name" value="STKc_PknB_like"/>
    <property type="match status" value="1"/>
</dbReference>
<dbReference type="SMART" id="SM00220">
    <property type="entry name" value="S_TKc"/>
    <property type="match status" value="1"/>
</dbReference>
<dbReference type="FunFam" id="1.10.510.10:FF:000021">
    <property type="entry name" value="Serine/threonine protein kinase"/>
    <property type="match status" value="1"/>
</dbReference>
<evidence type="ECO:0000256" key="4">
    <source>
        <dbReference type="ARBA" id="ARBA00022741"/>
    </source>
</evidence>
<dbReference type="GO" id="GO:0004674">
    <property type="term" value="F:protein serine/threonine kinase activity"/>
    <property type="evidence" value="ECO:0007669"/>
    <property type="project" value="UniProtKB-KW"/>
</dbReference>
<dbReference type="PROSITE" id="PS00108">
    <property type="entry name" value="PROTEIN_KINASE_ST"/>
    <property type="match status" value="1"/>
</dbReference>
<dbReference type="Gene3D" id="3.30.200.20">
    <property type="entry name" value="Phosphorylase Kinase, domain 1"/>
    <property type="match status" value="1"/>
</dbReference>
<evidence type="ECO:0000256" key="2">
    <source>
        <dbReference type="ARBA" id="ARBA00022527"/>
    </source>
</evidence>
<dbReference type="Pfam" id="PF00069">
    <property type="entry name" value="Pkinase"/>
    <property type="match status" value="1"/>
</dbReference>
<dbReference type="Proteomes" id="UP001229955">
    <property type="component" value="Chromosome"/>
</dbReference>
<organism evidence="9">
    <name type="scientific">Pseudogemmatithrix spongiicola</name>
    <dbReference type="NCBI Taxonomy" id="3062599"/>
    <lineage>
        <taxon>Bacteria</taxon>
        <taxon>Pseudomonadati</taxon>
        <taxon>Gemmatimonadota</taxon>
        <taxon>Gemmatimonadia</taxon>
        <taxon>Gemmatimonadales</taxon>
        <taxon>Gemmatimonadaceae</taxon>
        <taxon>Pseudogemmatithrix</taxon>
    </lineage>
</organism>
<evidence type="ECO:0000313" key="11">
    <source>
        <dbReference type="Proteomes" id="UP001229955"/>
    </source>
</evidence>
<gene>
    <name evidence="9" type="ORF">Strain138_000635</name>
    <name evidence="10" type="ORF">Strain318_000635</name>
</gene>
<name>A0AA49JT24_9BACT</name>
<dbReference type="InterPro" id="IPR000719">
    <property type="entry name" value="Prot_kinase_dom"/>
</dbReference>
<accession>A0AA49JYN8</accession>
<dbReference type="KEGG" id="pspc:Strain318_000635"/>
<reference evidence="9" key="1">
    <citation type="submission" date="2023-07" db="EMBL/GenBank/DDBJ databases">
        <authorList>
            <person name="Haufschild T."/>
            <person name="Kallscheuer N."/>
            <person name="Hammer J."/>
            <person name="Kohn T."/>
            <person name="Kabuu M."/>
            <person name="Jogler M."/>
            <person name="Wohfarth N."/>
            <person name="Heuer A."/>
            <person name="Rohde M."/>
            <person name="van Teeseling M.C.F."/>
            <person name="Jogler C."/>
        </authorList>
    </citation>
    <scope>NUCLEOTIDE SEQUENCE</scope>
    <source>
        <strain evidence="9">Strain 138</strain>
        <strain evidence="10">Strain 318</strain>
    </source>
</reference>
<dbReference type="EMBL" id="CP130612">
    <property type="protein sequence ID" value="WKW11390.1"/>
    <property type="molecule type" value="Genomic_DNA"/>
</dbReference>
<dbReference type="InterPro" id="IPR017441">
    <property type="entry name" value="Protein_kinase_ATP_BS"/>
</dbReference>
<evidence type="ECO:0000256" key="6">
    <source>
        <dbReference type="ARBA" id="ARBA00022840"/>
    </source>
</evidence>
<dbReference type="Gene3D" id="2.120.10.30">
    <property type="entry name" value="TolB, C-terminal domain"/>
    <property type="match status" value="3"/>
</dbReference>
<dbReference type="AlphaFoldDB" id="A0AA49JT24"/>
<dbReference type="Gene3D" id="1.10.510.10">
    <property type="entry name" value="Transferase(Phosphotransferase) domain 1"/>
    <property type="match status" value="1"/>
</dbReference>
<feature type="domain" description="Protein kinase" evidence="8">
    <location>
        <begin position="15"/>
        <end position="278"/>
    </location>
</feature>
<dbReference type="PANTHER" id="PTHR43289:SF6">
    <property type="entry name" value="SERINE_THREONINE-PROTEIN KINASE NEKL-3"/>
    <property type="match status" value="1"/>
</dbReference>
<dbReference type="RefSeq" id="WP_367887088.1">
    <property type="nucleotide sequence ID" value="NZ_CP130612.1"/>
</dbReference>
<feature type="binding site" evidence="7">
    <location>
        <position position="44"/>
    </location>
    <ligand>
        <name>ATP</name>
        <dbReference type="ChEBI" id="CHEBI:30616"/>
    </ligand>
</feature>
<evidence type="ECO:0000256" key="5">
    <source>
        <dbReference type="ARBA" id="ARBA00022777"/>
    </source>
</evidence>
<dbReference type="EMBL" id="CP130613">
    <property type="protein sequence ID" value="WKW14300.1"/>
    <property type="molecule type" value="Genomic_DNA"/>
</dbReference>
<keyword evidence="11" id="KW-1185">Reference proteome</keyword>
<keyword evidence="4 7" id="KW-0547">Nucleotide-binding</keyword>
<keyword evidence="2" id="KW-0723">Serine/threonine-protein kinase</keyword>
<dbReference type="EC" id="2.7.11.1" evidence="1"/>
<accession>A0AA49JT24</accession>
<evidence type="ECO:0000256" key="7">
    <source>
        <dbReference type="PROSITE-ProRule" id="PRU10141"/>
    </source>
</evidence>
<sequence length="890" mass="95210">MNIPDRLTTALEDRYRIERELGAGGMATVFLAADLKHDRKVAIKVLKPELAAVLGAERFVQEIKTTAALSHPHILPLFDSGEAGGFLYYVMPYIEGETIRERLNRETQLSVDEALRITREIADALDYAHRHGVIHRDIKPENILLHDGRAMVMDFGIALAVSAAAGGRMTETGLSLGTPHYMSPEQATADKDLTARSDVYSLASVCFEMLAGEPPHGGGSAQAIIMKIIAEPAPRVDKLRRNVPAHVTAALATALEKVPADRFATARAFSDALGNVHYRGTGAAVAAVSAPSGTRRIERVALAVASVTVVALAAWIAARPTVAPPVVAYRLATAGDALPDDRGPVAITSDGEQVIYAASGGVGSAVPHLWIKRRDSVDAVLIPGTDLVTAVAVSPNNQSLALIRGRSLTRVNLSGGASTVLARQAANVPRGVAWLEDGTILYVAHPGRMVRRVSSEGGEVDDLWSSDTLNVSGLAPLPGSSLVLFTGCAAPCAVPSLWALDLKTRSATFVTPDIRFVEPLPNGELLLVSSLTQVGWIASFDPRTLSVGVARRPVLDSVGTIGASSYLALSKSGTLVYRRGAAPGSGIYELVSIDRTGRVSAIDSSFSFRLTATAGDFGWRVSPDGRSLAIGLRTESGDDVWRKALPRGSLARVTFGQTAERRPSWTADGQHIVFVADDGVYLRRADGAGGDSLLLRGELNEASISADGRWLIVRRGAQGAVAGGRDILVRRLDVADTLTPLLATEFDEHSFELSPDGRWIVYVSNESGRDEVLVRPFPDVRGAKLPVSVAGGAAPRWSRDGLELYYVDPQFRLMAARFRGAASPEADEPQALFELPRAMAEIASSWFTPYDVTPDGRFVMVRSTMRIADESILSVRVIENWLSAVQGTRR</sequence>
<dbReference type="PANTHER" id="PTHR43289">
    <property type="entry name" value="MITOGEN-ACTIVATED PROTEIN KINASE KINASE KINASE 20-RELATED"/>
    <property type="match status" value="1"/>
</dbReference>
<evidence type="ECO:0000256" key="3">
    <source>
        <dbReference type="ARBA" id="ARBA00022679"/>
    </source>
</evidence>
<evidence type="ECO:0000313" key="9">
    <source>
        <dbReference type="EMBL" id="WKW11390.1"/>
    </source>
</evidence>
<evidence type="ECO:0000259" key="8">
    <source>
        <dbReference type="PROSITE" id="PS50011"/>
    </source>
</evidence>
<evidence type="ECO:0000313" key="10">
    <source>
        <dbReference type="EMBL" id="WKW14300.1"/>
    </source>
</evidence>
<dbReference type="InterPro" id="IPR008271">
    <property type="entry name" value="Ser/Thr_kinase_AS"/>
</dbReference>
<dbReference type="Pfam" id="PF07676">
    <property type="entry name" value="PD40"/>
    <property type="match status" value="3"/>
</dbReference>